<dbReference type="InterPro" id="IPR000014">
    <property type="entry name" value="PAS"/>
</dbReference>
<protein>
    <recommendedName>
        <fullName evidence="1">PAS domain-containing protein</fullName>
    </recommendedName>
</protein>
<evidence type="ECO:0000313" key="3">
    <source>
        <dbReference type="Proteomes" id="UP001314181"/>
    </source>
</evidence>
<accession>A0ABP0EW30</accession>
<feature type="domain" description="PAS" evidence="1">
    <location>
        <begin position="1"/>
        <end position="47"/>
    </location>
</feature>
<name>A0ABP0EW30_9RICK</name>
<gene>
    <name evidence="2" type="ORF">CAXC1_20005</name>
</gene>
<keyword evidence="3" id="KW-1185">Reference proteome</keyword>
<dbReference type="InterPro" id="IPR035965">
    <property type="entry name" value="PAS-like_dom_sf"/>
</dbReference>
<dbReference type="EMBL" id="CAWVOK010000022">
    <property type="protein sequence ID" value="CAK8163050.1"/>
    <property type="molecule type" value="Genomic_DNA"/>
</dbReference>
<evidence type="ECO:0000259" key="1">
    <source>
        <dbReference type="PROSITE" id="PS50112"/>
    </source>
</evidence>
<dbReference type="Proteomes" id="UP001314181">
    <property type="component" value="Unassembled WGS sequence"/>
</dbReference>
<proteinExistence type="predicted"/>
<dbReference type="RefSeq" id="WP_338364037.1">
    <property type="nucleotide sequence ID" value="NZ_CAWVOK010000022.1"/>
</dbReference>
<sequence>MQYKLDDAYIKIILYNATNNISVEDISKNIAELLGYSTQELIGSNFIKILDYSVVSIIEDCIEFNDGIINIAETLNKIPDFYLKDFNNYAINCRIKACNFANNNQYDTIVYIRIMEVNLTNLWQSFYVQQEQFPNDETDKLVRICRFISRYNVNSYILVIECEKLGTSTNKTLLTQCIKNEFTQLNNDPSAIAYIGGDCLIAILCNTNDDDLPKIMGKIYHRFNCILVNHSINSKVTMQQNLMLTYGRYALSKVTDIQDIIRLTMENVRI</sequence>
<dbReference type="Gene3D" id="3.30.450.20">
    <property type="entry name" value="PAS domain"/>
    <property type="match status" value="1"/>
</dbReference>
<reference evidence="2 3" key="1">
    <citation type="submission" date="2024-01" db="EMBL/GenBank/DDBJ databases">
        <authorList>
            <person name="Kunselman E."/>
        </authorList>
    </citation>
    <scope>NUCLEOTIDE SEQUENCE [LARGE SCALE GENOMIC DNA]</scope>
    <source>
        <strain evidence="2">2 abalone samples</strain>
    </source>
</reference>
<comment type="caution">
    <text evidence="2">The sequence shown here is derived from an EMBL/GenBank/DDBJ whole genome shotgun (WGS) entry which is preliminary data.</text>
</comment>
<evidence type="ECO:0000313" key="2">
    <source>
        <dbReference type="EMBL" id="CAK8163050.1"/>
    </source>
</evidence>
<organism evidence="2 3">
    <name type="scientific">Candidatus Xenohaliotis californiensis</name>
    <dbReference type="NCBI Taxonomy" id="84677"/>
    <lineage>
        <taxon>Bacteria</taxon>
        <taxon>Pseudomonadati</taxon>
        <taxon>Pseudomonadota</taxon>
        <taxon>Alphaproteobacteria</taxon>
        <taxon>Rickettsiales</taxon>
        <taxon>Anaplasmataceae</taxon>
        <taxon>Candidatus Xenohaliotis</taxon>
    </lineage>
</organism>
<dbReference type="SUPFAM" id="SSF55785">
    <property type="entry name" value="PYP-like sensor domain (PAS domain)"/>
    <property type="match status" value="1"/>
</dbReference>
<dbReference type="PROSITE" id="PS50112">
    <property type="entry name" value="PAS"/>
    <property type="match status" value="1"/>
</dbReference>